<dbReference type="PANTHER" id="PTHR37314">
    <property type="entry name" value="SLR0142 PROTEIN"/>
    <property type="match status" value="1"/>
</dbReference>
<dbReference type="Pfam" id="PF06912">
    <property type="entry name" value="DUF1275"/>
    <property type="match status" value="1"/>
</dbReference>
<dbReference type="OrthoDB" id="885342at2"/>
<feature type="transmembrane region" description="Helical" evidence="1">
    <location>
        <begin position="57"/>
        <end position="76"/>
    </location>
</feature>
<dbReference type="RefSeq" id="WP_119037758.1">
    <property type="nucleotide sequence ID" value="NZ_QXDC01000006.1"/>
</dbReference>
<reference evidence="2 3" key="1">
    <citation type="submission" date="2018-08" db="EMBL/GenBank/DDBJ databases">
        <title>Genomic Encyclopedia of Type Strains, Phase IV (KMG-IV): sequencing the most valuable type-strain genomes for metagenomic binning, comparative biology and taxonomic classification.</title>
        <authorList>
            <person name="Goeker M."/>
        </authorList>
    </citation>
    <scope>NUCLEOTIDE SEQUENCE [LARGE SCALE GENOMIC DNA]</scope>
    <source>
        <strain evidence="2 3">DSM 25527</strain>
    </source>
</reference>
<name>A0A397NDE6_9SPHN</name>
<protein>
    <submittedName>
        <fullName evidence="2">Uncharacterized membrane protein YoaK (UPF0700 family)</fullName>
    </submittedName>
</protein>
<feature type="transmembrane region" description="Helical" evidence="1">
    <location>
        <begin position="88"/>
        <end position="106"/>
    </location>
</feature>
<comment type="caution">
    <text evidence="2">The sequence shown here is derived from an EMBL/GenBank/DDBJ whole genome shotgun (WGS) entry which is preliminary data.</text>
</comment>
<dbReference type="PANTHER" id="PTHR37314:SF4">
    <property type="entry name" value="UPF0700 TRANSMEMBRANE PROTEIN YOAK"/>
    <property type="match status" value="1"/>
</dbReference>
<evidence type="ECO:0000256" key="1">
    <source>
        <dbReference type="SAM" id="Phobius"/>
    </source>
</evidence>
<keyword evidence="1" id="KW-0472">Membrane</keyword>
<keyword evidence="1" id="KW-0812">Transmembrane</keyword>
<feature type="transmembrane region" description="Helical" evidence="1">
    <location>
        <begin position="192"/>
        <end position="211"/>
    </location>
</feature>
<feature type="transmembrane region" description="Helical" evidence="1">
    <location>
        <begin position="161"/>
        <end position="180"/>
    </location>
</feature>
<proteinExistence type="predicted"/>
<evidence type="ECO:0000313" key="3">
    <source>
        <dbReference type="Proteomes" id="UP000266568"/>
    </source>
</evidence>
<gene>
    <name evidence="2" type="ORF">DFR49_4270</name>
</gene>
<dbReference type="Proteomes" id="UP000266568">
    <property type="component" value="Unassembled WGS sequence"/>
</dbReference>
<keyword evidence="3" id="KW-1185">Reference proteome</keyword>
<evidence type="ECO:0000313" key="2">
    <source>
        <dbReference type="EMBL" id="RIA35490.1"/>
    </source>
</evidence>
<keyword evidence="1" id="KW-1133">Transmembrane helix</keyword>
<dbReference type="EMBL" id="QXDC01000006">
    <property type="protein sequence ID" value="RIA35490.1"/>
    <property type="molecule type" value="Genomic_DNA"/>
</dbReference>
<accession>A0A397NDE6</accession>
<organism evidence="2 3">
    <name type="scientific">Hephaestia caeni</name>
    <dbReference type="NCBI Taxonomy" id="645617"/>
    <lineage>
        <taxon>Bacteria</taxon>
        <taxon>Pseudomonadati</taxon>
        <taxon>Pseudomonadota</taxon>
        <taxon>Alphaproteobacteria</taxon>
        <taxon>Sphingomonadales</taxon>
        <taxon>Sphingomonadaceae</taxon>
        <taxon>Hephaestia</taxon>
    </lineage>
</organism>
<dbReference type="AlphaFoldDB" id="A0A397NDE6"/>
<dbReference type="InterPro" id="IPR010699">
    <property type="entry name" value="DUF1275"/>
</dbReference>
<feature type="transmembrane region" description="Helical" evidence="1">
    <location>
        <begin position="12"/>
        <end position="37"/>
    </location>
</feature>
<sequence length="217" mass="21984">MQHYQTPMIAAAVLLAVLAGFVDAIAYISLGGFFASFMSGNTTRLGVGLATGTAADVWNAGALILAFLCGVMGASILSARFERWRKPVVMIGVATCLAIAAGAAHFTDSYVPLLLLAAAMGAENGVFVRDREVSIGVTYMTGTLVRVGQKLAEALLGRGGALAWVPYLLLWLGFAGGVVLGGTTLGDHGLDALLFGAGGALALAALLAVLARGGEGA</sequence>